<keyword evidence="4 6" id="KW-0472">Membrane</keyword>
<dbReference type="PANTHER" id="PTHR30168">
    <property type="entry name" value="PUTATIVE MEMBRANE PROTEIN YPFJ"/>
    <property type="match status" value="1"/>
</dbReference>
<evidence type="ECO:0000256" key="2">
    <source>
        <dbReference type="ARBA" id="ARBA00022692"/>
    </source>
</evidence>
<accession>A0A1S8CRD9</accession>
<keyword evidence="8" id="KW-1185">Reference proteome</keyword>
<evidence type="ECO:0000256" key="6">
    <source>
        <dbReference type="SAM" id="Phobius"/>
    </source>
</evidence>
<evidence type="ECO:0000256" key="4">
    <source>
        <dbReference type="ARBA" id="ARBA00023136"/>
    </source>
</evidence>
<gene>
    <name evidence="7" type="ORF">BKE30_12660</name>
</gene>
<comment type="caution">
    <text evidence="7">The sequence shown here is derived from an EMBL/GenBank/DDBJ whole genome shotgun (WGS) entry which is preliminary data.</text>
</comment>
<evidence type="ECO:0000256" key="3">
    <source>
        <dbReference type="ARBA" id="ARBA00022989"/>
    </source>
</evidence>
<feature type="transmembrane region" description="Helical" evidence="6">
    <location>
        <begin position="39"/>
        <end position="58"/>
    </location>
</feature>
<feature type="region of interest" description="Disordered" evidence="5">
    <location>
        <begin position="1"/>
        <end position="22"/>
    </location>
</feature>
<dbReference type="GO" id="GO:0016020">
    <property type="term" value="C:membrane"/>
    <property type="evidence" value="ECO:0007669"/>
    <property type="project" value="UniProtKB-SubCell"/>
</dbReference>
<feature type="compositionally biased region" description="Basic and acidic residues" evidence="5">
    <location>
        <begin position="1"/>
        <end position="16"/>
    </location>
</feature>
<evidence type="ECO:0000313" key="8">
    <source>
        <dbReference type="Proteomes" id="UP000192132"/>
    </source>
</evidence>
<dbReference type="Proteomes" id="UP000192132">
    <property type="component" value="Unassembled WGS sequence"/>
</dbReference>
<dbReference type="EMBL" id="MLCN01000034">
    <property type="protein sequence ID" value="ONG38358.1"/>
    <property type="molecule type" value="Genomic_DNA"/>
</dbReference>
<dbReference type="STRING" id="1907941.BKE30_12660"/>
<evidence type="ECO:0000256" key="5">
    <source>
        <dbReference type="SAM" id="MobiDB-lite"/>
    </source>
</evidence>
<name>A0A1S8CRD9_9GAMM</name>
<sequence length="313" mass="34279">MRWKGRRESNQVDDQRASGGSFGGGGASPLALMAIFSRLGVKGTIVVVILGLIVWKVFGINPLTMLGGQTATQQVSQPYQESPEDAQTRQMVSVILADTEDVWQQIFSSSGKQYQKPTLVLFRNGVQSGCGAAQSAMGPFYCPADQKVYIDLSFFQQMRQQMGISGDQQNSAENPNSNQAGDFAEAYVIAHEVGHHVQNLLGISSEVQQARQQASESKGNALSVRQELQADCFAGVWANRNQQRTQFLQPGDVQEAMDAAHKIGDDYLQKQASGHVVPDSFTHGTSEQRTRWFNTGLKTGDINQCDTFNVQQL</sequence>
<proteinExistence type="predicted"/>
<dbReference type="InterPro" id="IPR007343">
    <property type="entry name" value="Uncharacterised_pept_Zn_put"/>
</dbReference>
<dbReference type="PANTHER" id="PTHR30168:SF0">
    <property type="entry name" value="INNER MEMBRANE PROTEIN"/>
    <property type="match status" value="1"/>
</dbReference>
<dbReference type="OrthoDB" id="9774900at2"/>
<evidence type="ECO:0000313" key="7">
    <source>
        <dbReference type="EMBL" id="ONG38358.1"/>
    </source>
</evidence>
<organism evidence="7 8">
    <name type="scientific">Alkanindiges hydrocarboniclasticus</name>
    <dbReference type="NCBI Taxonomy" id="1907941"/>
    <lineage>
        <taxon>Bacteria</taxon>
        <taxon>Pseudomonadati</taxon>
        <taxon>Pseudomonadota</taxon>
        <taxon>Gammaproteobacteria</taxon>
        <taxon>Moraxellales</taxon>
        <taxon>Moraxellaceae</taxon>
        <taxon>Alkanindiges</taxon>
    </lineage>
</organism>
<reference evidence="7 8" key="1">
    <citation type="submission" date="2016-10" db="EMBL/GenBank/DDBJ databases">
        <title>Draft Genome sequence of Alkanindiges sp. strain H1.</title>
        <authorList>
            <person name="Subhash Y."/>
            <person name="Lee S."/>
        </authorList>
    </citation>
    <scope>NUCLEOTIDE SEQUENCE [LARGE SCALE GENOMIC DNA]</scope>
    <source>
        <strain evidence="7 8">H1</strain>
    </source>
</reference>
<dbReference type="Pfam" id="PF04228">
    <property type="entry name" value="Zn_peptidase"/>
    <property type="match status" value="1"/>
</dbReference>
<evidence type="ECO:0000256" key="1">
    <source>
        <dbReference type="ARBA" id="ARBA00004167"/>
    </source>
</evidence>
<keyword evidence="3 6" id="KW-1133">Transmembrane helix</keyword>
<protein>
    <submittedName>
        <fullName evidence="7">Neutral zinc metallopeptidase</fullName>
    </submittedName>
</protein>
<comment type="subcellular location">
    <subcellularLocation>
        <location evidence="1">Membrane</location>
        <topology evidence="1">Single-pass membrane protein</topology>
    </subcellularLocation>
</comment>
<dbReference type="AlphaFoldDB" id="A0A1S8CRD9"/>
<keyword evidence="2 6" id="KW-0812">Transmembrane</keyword>
<dbReference type="RefSeq" id="WP_076878971.1">
    <property type="nucleotide sequence ID" value="NZ_MLCN01000034.1"/>
</dbReference>